<dbReference type="InterPro" id="IPR049945">
    <property type="entry name" value="AAA_22"/>
</dbReference>
<dbReference type="SUPFAM" id="SSF52540">
    <property type="entry name" value="P-loop containing nucleoside triphosphate hydrolases"/>
    <property type="match status" value="1"/>
</dbReference>
<keyword evidence="3" id="KW-1185">Reference proteome</keyword>
<dbReference type="InterPro" id="IPR003593">
    <property type="entry name" value="AAA+_ATPase"/>
</dbReference>
<dbReference type="Proteomes" id="UP000004870">
    <property type="component" value="Unassembled WGS sequence"/>
</dbReference>
<dbReference type="CDD" id="cd01120">
    <property type="entry name" value="RecA-like_superfamily"/>
    <property type="match status" value="1"/>
</dbReference>
<dbReference type="InterPro" id="IPR027417">
    <property type="entry name" value="P-loop_NTPase"/>
</dbReference>
<dbReference type="Pfam" id="PF13401">
    <property type="entry name" value="AAA_22"/>
    <property type="match status" value="1"/>
</dbReference>
<feature type="domain" description="AAA+ ATPase" evidence="1">
    <location>
        <begin position="130"/>
        <end position="281"/>
    </location>
</feature>
<accession>C8NAZ0</accession>
<dbReference type="PANTHER" id="PTHR35894:SF1">
    <property type="entry name" value="PHOSPHORIBULOKINASE _ URIDINE KINASE FAMILY"/>
    <property type="match status" value="1"/>
</dbReference>
<evidence type="ECO:0000313" key="3">
    <source>
        <dbReference type="Proteomes" id="UP000004870"/>
    </source>
</evidence>
<dbReference type="PANTHER" id="PTHR35894">
    <property type="entry name" value="GENERAL SECRETION PATHWAY PROTEIN A-RELATED"/>
    <property type="match status" value="1"/>
</dbReference>
<dbReference type="HOGENOM" id="CLU_058952_0_0_6"/>
<reference evidence="2 3" key="1">
    <citation type="submission" date="2009-08" db="EMBL/GenBank/DDBJ databases">
        <authorList>
            <person name="Qin X."/>
            <person name="Bachman B."/>
            <person name="Battles P."/>
            <person name="Bell A."/>
            <person name="Bess C."/>
            <person name="Bickham C."/>
            <person name="Chaboub L."/>
            <person name="Chen D."/>
            <person name="Coyle M."/>
            <person name="Deiros D.R."/>
            <person name="Dinh H."/>
            <person name="Forbes L."/>
            <person name="Fowler G."/>
            <person name="Francisco L."/>
            <person name="Fu Q."/>
            <person name="Gubbala S."/>
            <person name="Hale W."/>
            <person name="Han Y."/>
            <person name="Hemphill L."/>
            <person name="Highlander S.K."/>
            <person name="Hirani K."/>
            <person name="Hogues M."/>
            <person name="Jackson L."/>
            <person name="Jakkamsetti A."/>
            <person name="Javaid M."/>
            <person name="Jiang H."/>
            <person name="Korchina V."/>
            <person name="Kovar C."/>
            <person name="Lara F."/>
            <person name="Lee S."/>
            <person name="Mata R."/>
            <person name="Mathew T."/>
            <person name="Moen C."/>
            <person name="Morales K."/>
            <person name="Munidasa M."/>
            <person name="Nazareth L."/>
            <person name="Ngo R."/>
            <person name="Nguyen L."/>
            <person name="Okwuonu G."/>
            <person name="Ongeri F."/>
            <person name="Patil S."/>
            <person name="Petrosino J."/>
            <person name="Pham C."/>
            <person name="Pham P."/>
            <person name="Pu L.-L."/>
            <person name="Puazo M."/>
            <person name="Raj R."/>
            <person name="Reid J."/>
            <person name="Rouhana J."/>
            <person name="Saada N."/>
            <person name="Shang Y."/>
            <person name="Simmons D."/>
            <person name="Thornton R."/>
            <person name="Warren J."/>
            <person name="Weissenberger G."/>
            <person name="Zhang J."/>
            <person name="Zhang L."/>
            <person name="Zhou C."/>
            <person name="Zhu D."/>
            <person name="Muzny D."/>
            <person name="Worley K."/>
            <person name="Gibbs R."/>
        </authorList>
    </citation>
    <scope>NUCLEOTIDE SEQUENCE [LARGE SCALE GENOMIC DNA]</scope>
    <source>
        <strain evidence="3">ATCC 15826 / DSM 8339 / NCTC 10426 / 6573</strain>
    </source>
</reference>
<dbReference type="GeneID" id="84790426"/>
<dbReference type="EMBL" id="ACKY01000097">
    <property type="protein sequence ID" value="EEV88227.1"/>
    <property type="molecule type" value="Genomic_DNA"/>
</dbReference>
<gene>
    <name evidence="2" type="ORF">HMPREF0198_1668</name>
</gene>
<organism evidence="2 3">
    <name type="scientific">Cardiobacterium hominis (strain ATCC 15826 / DSM 8339 / NCTC 10426 / 6573)</name>
    <dbReference type="NCBI Taxonomy" id="638300"/>
    <lineage>
        <taxon>Bacteria</taxon>
        <taxon>Pseudomonadati</taxon>
        <taxon>Pseudomonadota</taxon>
        <taxon>Gammaproteobacteria</taxon>
        <taxon>Cardiobacteriales</taxon>
        <taxon>Cardiobacteriaceae</taxon>
        <taxon>Cardiobacterium</taxon>
    </lineage>
</organism>
<comment type="caution">
    <text evidence="2">The sequence shown here is derived from an EMBL/GenBank/DDBJ whole genome shotgun (WGS) entry which is preliminary data.</text>
</comment>
<dbReference type="SMART" id="SM00382">
    <property type="entry name" value="AAA"/>
    <property type="match status" value="1"/>
</dbReference>
<dbReference type="AlphaFoldDB" id="C8NAZ0"/>
<dbReference type="Gene3D" id="3.40.50.300">
    <property type="entry name" value="P-loop containing nucleotide triphosphate hydrolases"/>
    <property type="match status" value="1"/>
</dbReference>
<name>C8NAZ0_CARH6</name>
<dbReference type="RefSeq" id="WP_004141497.1">
    <property type="nucleotide sequence ID" value="NZ_GG694027.1"/>
</dbReference>
<evidence type="ECO:0000313" key="2">
    <source>
        <dbReference type="EMBL" id="EEV88227.1"/>
    </source>
</evidence>
<evidence type="ECO:0000259" key="1">
    <source>
        <dbReference type="SMART" id="SM00382"/>
    </source>
</evidence>
<dbReference type="InterPro" id="IPR052026">
    <property type="entry name" value="ExeA_AAA_ATPase_DNA-bind"/>
</dbReference>
<sequence>MTLADILTAHSISQAQLAAGVLRPDGKPYSVAVINRIIRHGEYPKSADSAALRAQIETRLADLGITVAVAWPTTPKTWEYPDMQVLTQQARQLFRLPKSPFVDDVQTRDDVYLSDEQRYIRQNMLFAAKQAGFVAIIGESGAGKTTLKRDLIEGIKHAGEPIIVIQPQSIDKARLTTAHLCDAIIEDVSQGTATPRRSMEAKARQIQRLLTESSRAGNKHCLIIDEAHDLTVPMLKYLKRFWELEDGMRRLLGIVLIGQPELKLKLSERNADLREVVRRCEQIELQPLNAFVADYLTHKLRRLDVAFEDVFAADAVSGLVARLTRPSADGKQVMSLLYPLIVNNTVTAALNEAAKLGYRQVTADIFNAI</sequence>
<proteinExistence type="predicted"/>
<protein>
    <recommendedName>
        <fullName evidence="1">AAA+ ATPase domain-containing protein</fullName>
    </recommendedName>
</protein>
<dbReference type="GO" id="GO:0016887">
    <property type="term" value="F:ATP hydrolysis activity"/>
    <property type="evidence" value="ECO:0007669"/>
    <property type="project" value="InterPro"/>
</dbReference>